<gene>
    <name evidence="3" type="ORF">IEN85_15840</name>
</gene>
<accession>A0A927IGA0</accession>
<keyword evidence="2" id="KW-0472">Membrane</keyword>
<organism evidence="3 4">
    <name type="scientific">Pelagicoccus enzymogenes</name>
    <dbReference type="NCBI Taxonomy" id="2773457"/>
    <lineage>
        <taxon>Bacteria</taxon>
        <taxon>Pseudomonadati</taxon>
        <taxon>Verrucomicrobiota</taxon>
        <taxon>Opitutia</taxon>
        <taxon>Puniceicoccales</taxon>
        <taxon>Pelagicoccaceae</taxon>
        <taxon>Pelagicoccus</taxon>
    </lineage>
</organism>
<name>A0A927IGA0_9BACT</name>
<keyword evidence="2" id="KW-1133">Transmembrane helix</keyword>
<sequence length="153" mass="16189">MKLASFSGKVSHVNRTSHTYGGGSGGEVQTSHNTTLRLDGRHVELQGSATWLSEDDLVVIVAEESQGSIEPLAVRNETTGYESVQGHASYKIAIVLIVIGVFSAPVVIGWPIMALGAWFLSVGMKRNKLINEAASTLRKIPSPSGAQASSGEK</sequence>
<keyword evidence="2" id="KW-0812">Transmembrane</keyword>
<proteinExistence type="predicted"/>
<evidence type="ECO:0000313" key="4">
    <source>
        <dbReference type="Proteomes" id="UP000622317"/>
    </source>
</evidence>
<dbReference type="AlphaFoldDB" id="A0A927IGA0"/>
<dbReference type="RefSeq" id="WP_191618077.1">
    <property type="nucleotide sequence ID" value="NZ_JACYFG010000038.1"/>
</dbReference>
<protein>
    <submittedName>
        <fullName evidence="3">Uncharacterized protein</fullName>
    </submittedName>
</protein>
<evidence type="ECO:0000256" key="1">
    <source>
        <dbReference type="SAM" id="MobiDB-lite"/>
    </source>
</evidence>
<evidence type="ECO:0000256" key="2">
    <source>
        <dbReference type="SAM" id="Phobius"/>
    </source>
</evidence>
<dbReference type="Proteomes" id="UP000622317">
    <property type="component" value="Unassembled WGS sequence"/>
</dbReference>
<dbReference type="EMBL" id="JACYFG010000038">
    <property type="protein sequence ID" value="MBD5780972.1"/>
    <property type="molecule type" value="Genomic_DNA"/>
</dbReference>
<feature type="region of interest" description="Disordered" evidence="1">
    <location>
        <begin position="1"/>
        <end position="31"/>
    </location>
</feature>
<evidence type="ECO:0000313" key="3">
    <source>
        <dbReference type="EMBL" id="MBD5780972.1"/>
    </source>
</evidence>
<reference evidence="3" key="1">
    <citation type="submission" date="2020-09" db="EMBL/GenBank/DDBJ databases">
        <title>Pelagicoccus enzymogenes sp. nov. with an EPS production, isolated from marine sediment.</title>
        <authorList>
            <person name="Feng X."/>
        </authorList>
    </citation>
    <scope>NUCLEOTIDE SEQUENCE</scope>
    <source>
        <strain evidence="3">NFK12</strain>
    </source>
</reference>
<comment type="caution">
    <text evidence="3">The sequence shown here is derived from an EMBL/GenBank/DDBJ whole genome shotgun (WGS) entry which is preliminary data.</text>
</comment>
<keyword evidence="4" id="KW-1185">Reference proteome</keyword>
<feature type="transmembrane region" description="Helical" evidence="2">
    <location>
        <begin position="92"/>
        <end position="120"/>
    </location>
</feature>